<sequence>MKRDNISIYKGDWKLLIEGLILKCCEQIKARRTTAAIFHILTGKKSIQTVQDTHLYDLALFYGIDKSLRKNTFHELIRHLEQKALISVDESSCFQLTSQGDRWLLEHESRLALNHFNGLSYHALAPVFSERLLLLVQILTNSSMQNYSFIPIVDKKTVQVWVKSFYKTLKWNETTYLHYLHDELHTLLSMLPDKEASIFVDRLTGYRSYGKSMQQLAYRYQIPSMDIKLVWTCIIHRMLSVIQSKPTDYQLLHAIIQDAEQRSFITESAKHTHHLLQRHYSVETIAAMRKLKRNTIYDHIVEIALVDSTFPVSSFVTDEQYNEIIEAIERTKTYSLKQLKDAVADEISYFQIRLVLATIKTKKVKS</sequence>
<dbReference type="Proteomes" id="UP000621492">
    <property type="component" value="Unassembled WGS sequence"/>
</dbReference>
<dbReference type="InterPro" id="IPR008308">
    <property type="entry name" value="YpbB-like"/>
</dbReference>
<gene>
    <name evidence="3" type="primary">ypbB</name>
    <name evidence="3" type="ORF">GCM10011409_08940</name>
</gene>
<dbReference type="InterPro" id="IPR036390">
    <property type="entry name" value="WH_DNA-bd_sf"/>
</dbReference>
<evidence type="ECO:0000313" key="3">
    <source>
        <dbReference type="EMBL" id="GGB33729.1"/>
    </source>
</evidence>
<reference evidence="3" key="2">
    <citation type="submission" date="2020-09" db="EMBL/GenBank/DDBJ databases">
        <authorList>
            <person name="Sun Q."/>
            <person name="Zhou Y."/>
        </authorList>
    </citation>
    <scope>NUCLEOTIDE SEQUENCE</scope>
    <source>
        <strain evidence="3">CGMCC 1.15454</strain>
    </source>
</reference>
<dbReference type="AlphaFoldDB" id="A0A9W5TW80"/>
<keyword evidence="4" id="KW-1185">Reference proteome</keyword>
<dbReference type="GO" id="GO:0006260">
    <property type="term" value="P:DNA replication"/>
    <property type="evidence" value="ECO:0007669"/>
    <property type="project" value="InterPro"/>
</dbReference>
<dbReference type="InterPro" id="IPR029491">
    <property type="entry name" value="Helicase_HTH"/>
</dbReference>
<dbReference type="Pfam" id="PF14493">
    <property type="entry name" value="HTH_40"/>
    <property type="match status" value="1"/>
</dbReference>
<proteinExistence type="predicted"/>
<dbReference type="InterPro" id="IPR018982">
    <property type="entry name" value="RQC_domain"/>
</dbReference>
<dbReference type="Pfam" id="PF09382">
    <property type="entry name" value="RQC"/>
    <property type="match status" value="1"/>
</dbReference>
<dbReference type="Gene3D" id="1.10.10.10">
    <property type="entry name" value="Winged helix-like DNA-binding domain superfamily/Winged helix DNA-binding domain"/>
    <property type="match status" value="1"/>
</dbReference>
<dbReference type="PIRSF" id="PIRSF021350">
    <property type="entry name" value="UCP021350"/>
    <property type="match status" value="1"/>
</dbReference>
<dbReference type="Gene3D" id="1.10.10.1390">
    <property type="entry name" value="ATP-dependent DNA helicase RecQ"/>
    <property type="match status" value="1"/>
</dbReference>
<reference evidence="3" key="1">
    <citation type="journal article" date="2014" name="Int. J. Syst. Evol. Microbiol.">
        <title>Complete genome sequence of Corynebacterium casei LMG S-19264T (=DSM 44701T), isolated from a smear-ripened cheese.</title>
        <authorList>
            <consortium name="US DOE Joint Genome Institute (JGI-PGF)"/>
            <person name="Walter F."/>
            <person name="Albersmeier A."/>
            <person name="Kalinowski J."/>
            <person name="Ruckert C."/>
        </authorList>
    </citation>
    <scope>NUCLEOTIDE SEQUENCE</scope>
    <source>
        <strain evidence="3">CGMCC 1.15454</strain>
    </source>
</reference>
<organism evidence="3 4">
    <name type="scientific">Lentibacillus populi</name>
    <dbReference type="NCBI Taxonomy" id="1827502"/>
    <lineage>
        <taxon>Bacteria</taxon>
        <taxon>Bacillati</taxon>
        <taxon>Bacillota</taxon>
        <taxon>Bacilli</taxon>
        <taxon>Bacillales</taxon>
        <taxon>Bacillaceae</taxon>
        <taxon>Lentibacillus</taxon>
    </lineage>
</organism>
<dbReference type="RefSeq" id="WP_188724733.1">
    <property type="nucleotide sequence ID" value="NZ_BMJD01000004.1"/>
</dbReference>
<name>A0A9W5TW80_9BACI</name>
<evidence type="ECO:0008006" key="5">
    <source>
        <dbReference type="Google" id="ProtNLM"/>
    </source>
</evidence>
<feature type="domain" description="RQC" evidence="1">
    <location>
        <begin position="21"/>
        <end position="106"/>
    </location>
</feature>
<dbReference type="SUPFAM" id="SSF46785">
    <property type="entry name" value="Winged helix' DNA-binding domain"/>
    <property type="match status" value="1"/>
</dbReference>
<evidence type="ECO:0000259" key="1">
    <source>
        <dbReference type="Pfam" id="PF09382"/>
    </source>
</evidence>
<dbReference type="GO" id="GO:0043138">
    <property type="term" value="F:3'-5' DNA helicase activity"/>
    <property type="evidence" value="ECO:0007669"/>
    <property type="project" value="InterPro"/>
</dbReference>
<dbReference type="GO" id="GO:0006281">
    <property type="term" value="P:DNA repair"/>
    <property type="evidence" value="ECO:0007669"/>
    <property type="project" value="InterPro"/>
</dbReference>
<accession>A0A9W5TW80</accession>
<protein>
    <recommendedName>
        <fullName evidence="5">Helicase Helix-turn-helix domain-containing protein</fullName>
    </recommendedName>
</protein>
<feature type="domain" description="Helicase Helix-turn-helix" evidence="2">
    <location>
        <begin position="268"/>
        <end position="356"/>
    </location>
</feature>
<dbReference type="EMBL" id="BMJD01000004">
    <property type="protein sequence ID" value="GGB33729.1"/>
    <property type="molecule type" value="Genomic_DNA"/>
</dbReference>
<dbReference type="InterPro" id="IPR036388">
    <property type="entry name" value="WH-like_DNA-bd_sf"/>
</dbReference>
<evidence type="ECO:0000313" key="4">
    <source>
        <dbReference type="Proteomes" id="UP000621492"/>
    </source>
</evidence>
<evidence type="ECO:0000259" key="2">
    <source>
        <dbReference type="Pfam" id="PF14493"/>
    </source>
</evidence>
<comment type="caution">
    <text evidence="3">The sequence shown here is derived from an EMBL/GenBank/DDBJ whole genome shotgun (WGS) entry which is preliminary data.</text>
</comment>